<gene>
    <name evidence="5" type="ORF">SEA_TRINA_69</name>
</gene>
<dbReference type="Proteomes" id="UP000231419">
    <property type="component" value="Segment"/>
</dbReference>
<dbReference type="EMBL" id="MF668286">
    <property type="protein sequence ID" value="ASZ74883.1"/>
    <property type="molecule type" value="Genomic_DNA"/>
</dbReference>
<feature type="region of interest" description="Disordered" evidence="4">
    <location>
        <begin position="438"/>
        <end position="562"/>
    </location>
</feature>
<protein>
    <submittedName>
        <fullName evidence="5">Portal protein</fullName>
    </submittedName>
</protein>
<name>A0A2D0ZWK4_9CAUD</name>
<evidence type="ECO:0000256" key="4">
    <source>
        <dbReference type="SAM" id="MobiDB-lite"/>
    </source>
</evidence>
<evidence type="ECO:0000256" key="3">
    <source>
        <dbReference type="ARBA" id="ARBA00023219"/>
    </source>
</evidence>
<evidence type="ECO:0000313" key="6">
    <source>
        <dbReference type="Proteomes" id="UP000231419"/>
    </source>
</evidence>
<evidence type="ECO:0000256" key="2">
    <source>
        <dbReference type="ARBA" id="ARBA00023009"/>
    </source>
</evidence>
<accession>A0A2D0ZWK4</accession>
<proteinExistence type="predicted"/>
<feature type="compositionally biased region" description="Polar residues" evidence="4">
    <location>
        <begin position="537"/>
        <end position="553"/>
    </location>
</feature>
<keyword evidence="2" id="KW-1162">Viral penetration into host cytoplasm</keyword>
<dbReference type="InterPro" id="IPR006944">
    <property type="entry name" value="Phage/GTA_portal"/>
</dbReference>
<reference evidence="6" key="1">
    <citation type="submission" date="2017-08" db="EMBL/GenBank/DDBJ databases">
        <authorList>
            <person name="de Groot N.N."/>
        </authorList>
    </citation>
    <scope>NUCLEOTIDE SEQUENCE [LARGE SCALE GENOMIC DNA]</scope>
</reference>
<sequence>MDSQQGRRVVENPTTDIFSKELSPEVVPDSKVLKKLLVNAAKTAGSKQYVPEGPMSVYNAVDCIEPSYNLDYLAQLYDISDVHASAVDAKIDNIVGLGYYFDYTRKADKLRQKAALKGEDKRDALEEKMTDAKDILEKIADEFNQQDEFDETLEKFLKDRFATGNGYIEVGRTVEGKIGYVGHIPASTIRVRRLRDGFVQFINGKAIFFRNFGDKTTKDPFGLDNRPNEIIHYKKFSPTDNYYGVPEIVSALNSIAGIKYATKYNIDYFENLAVPRYIIVTKGMNVDAAAKKDLLRFFEVETKGTWHRSIVVPLPNANAEIEFEPVETGKQDSSFDEYIKLNQGNILLRHRVPANRLGKSDGTSLAASRDADKIFKESVCRPEQRIIEKKVNKIFSELTDMFNFKLNEYSLTDEDQKSAIYERYLRYGVAVPDEIREKLGWGPRSDGKGDEPVDSKALQESQQESAERMQQATLASAEKVAKSNAAAAAARPTATGSTPAKKAAPAKAPAKKASPAATARAEQKTSTTQGRVRDQNRTASTSPDKAGSPNTRNPKGAGTKVK</sequence>
<keyword evidence="3" id="KW-0231">Viral genome packaging</keyword>
<keyword evidence="2" id="KW-1171">Viral genome ejection through host cell envelope</keyword>
<keyword evidence="6" id="KW-1185">Reference proteome</keyword>
<keyword evidence="1" id="KW-1188">Viral release from host cell</keyword>
<keyword evidence="2" id="KW-1160">Virus entry into host cell</keyword>
<evidence type="ECO:0000313" key="5">
    <source>
        <dbReference type="EMBL" id="ASZ74883.1"/>
    </source>
</evidence>
<feature type="compositionally biased region" description="Low complexity" evidence="4">
    <location>
        <begin position="475"/>
        <end position="519"/>
    </location>
</feature>
<evidence type="ECO:0000256" key="1">
    <source>
        <dbReference type="ARBA" id="ARBA00022950"/>
    </source>
</evidence>
<organism evidence="5 6">
    <name type="scientific">Rhodococcus phage Trina</name>
    <dbReference type="NCBI Taxonomy" id="2027905"/>
    <lineage>
        <taxon>Viruses</taxon>
        <taxon>Duplodnaviria</taxon>
        <taxon>Heunggongvirae</taxon>
        <taxon>Uroviricota</taxon>
        <taxon>Caudoviricetes</taxon>
        <taxon>Trinavirus</taxon>
        <taxon>Trinavirus trina</taxon>
    </lineage>
</organism>
<dbReference type="OrthoDB" id="1911at10239"/>
<feature type="compositionally biased region" description="Polar residues" evidence="4">
    <location>
        <begin position="458"/>
        <end position="474"/>
    </location>
</feature>
<feature type="compositionally biased region" description="Basic and acidic residues" evidence="4">
    <location>
        <begin position="438"/>
        <end position="454"/>
    </location>
</feature>
<keyword evidence="1" id="KW-0118">Viral capsid assembly</keyword>
<dbReference type="Pfam" id="PF04860">
    <property type="entry name" value="Phage_portal"/>
    <property type="match status" value="1"/>
</dbReference>